<dbReference type="GO" id="GO:0000724">
    <property type="term" value="P:double-strand break repair via homologous recombination"/>
    <property type="evidence" value="ECO:0007669"/>
    <property type="project" value="TreeGrafter"/>
</dbReference>
<sequence>MECFQYLQNATGDLIVNLPVGYGKSIIYHLLPQIIESNVNKPVVIVISPLNIIQKDQLTSIKQHKINACRVNIKGCIDDGDEGFLYELYSNDSNLDSIKSGEYTIILTHPEALLNTSKGRELLNDEDFQGHVIGIAIDECHIIEKWGAEFRTAYQKLGSLKSFFPNVPIIALSGTLTEKQKNDLPKQLNLQNYKIIEASPDKPNIFLSKFEKPTASDVAYSYEQIFHKECDNLYKEQEMYPVTLMFLPVYYLSQALVYLQTLFGSQTIESSIFSALCSGQDKHVIDTTIDELRKENPRIRLVLTTSIAGMGFDPKNVTRIVHTCPPRSLSQYLQEIGRAGRRGQPSEAILYFSNRDIAKNLPGITEDIILYCKNKTSCLRNNLLSVFGFTKDEPFLDKCCSFCNKESQ</sequence>
<evidence type="ECO:0000313" key="13">
    <source>
        <dbReference type="Proteomes" id="UP001347796"/>
    </source>
</evidence>
<evidence type="ECO:0000256" key="4">
    <source>
        <dbReference type="ARBA" id="ARBA00023125"/>
    </source>
</evidence>
<dbReference type="InterPro" id="IPR027417">
    <property type="entry name" value="P-loop_NTPase"/>
</dbReference>
<feature type="domain" description="Helicase ATP-binding" evidence="10">
    <location>
        <begin position="5"/>
        <end position="194"/>
    </location>
</feature>
<dbReference type="SMART" id="SM00487">
    <property type="entry name" value="DEXDc"/>
    <property type="match status" value="1"/>
</dbReference>
<comment type="caution">
    <text evidence="12">The sequence shown here is derived from an EMBL/GenBank/DDBJ whole genome shotgun (WGS) entry which is preliminary data.</text>
</comment>
<dbReference type="InterPro" id="IPR011545">
    <property type="entry name" value="DEAD/DEAH_box_helicase_dom"/>
</dbReference>
<dbReference type="SMART" id="SM00490">
    <property type="entry name" value="HELICc"/>
    <property type="match status" value="1"/>
</dbReference>
<dbReference type="PROSITE" id="PS51194">
    <property type="entry name" value="HELICASE_CTER"/>
    <property type="match status" value="1"/>
</dbReference>
<dbReference type="GO" id="GO:0043138">
    <property type="term" value="F:3'-5' DNA helicase activity"/>
    <property type="evidence" value="ECO:0007669"/>
    <property type="project" value="UniProtKB-EC"/>
</dbReference>
<dbReference type="GO" id="GO:0005694">
    <property type="term" value="C:chromosome"/>
    <property type="evidence" value="ECO:0007669"/>
    <property type="project" value="TreeGrafter"/>
</dbReference>
<dbReference type="EMBL" id="JAZGQO010000010">
    <property type="protein sequence ID" value="KAK6175939.1"/>
    <property type="molecule type" value="Genomic_DNA"/>
</dbReference>
<keyword evidence="6" id="KW-0539">Nucleus</keyword>
<evidence type="ECO:0000313" key="12">
    <source>
        <dbReference type="EMBL" id="KAK6175939.1"/>
    </source>
</evidence>
<dbReference type="GO" id="GO:0005737">
    <property type="term" value="C:cytoplasm"/>
    <property type="evidence" value="ECO:0007669"/>
    <property type="project" value="TreeGrafter"/>
</dbReference>
<name>A0AAN8JJV9_PATCE</name>
<dbReference type="GO" id="GO:0005524">
    <property type="term" value="F:ATP binding"/>
    <property type="evidence" value="ECO:0007669"/>
    <property type="project" value="UniProtKB-KW"/>
</dbReference>
<dbReference type="AlphaFoldDB" id="A0AAN8JJV9"/>
<keyword evidence="5" id="KW-0413">Isomerase</keyword>
<dbReference type="InterPro" id="IPR001650">
    <property type="entry name" value="Helicase_C-like"/>
</dbReference>
<keyword evidence="2" id="KW-0547">Nucleotide-binding</keyword>
<evidence type="ECO:0000256" key="1">
    <source>
        <dbReference type="ARBA" id="ARBA00005446"/>
    </source>
</evidence>
<gene>
    <name evidence="12" type="ORF">SNE40_014313</name>
</gene>
<feature type="domain" description="Helicase C-terminal" evidence="11">
    <location>
        <begin position="234"/>
        <end position="384"/>
    </location>
</feature>
<accession>A0AAN8JJV9</accession>
<dbReference type="GO" id="GO:0005634">
    <property type="term" value="C:nucleus"/>
    <property type="evidence" value="ECO:0007669"/>
    <property type="project" value="TreeGrafter"/>
</dbReference>
<keyword evidence="3" id="KW-0067">ATP-binding</keyword>
<dbReference type="PROSITE" id="PS51192">
    <property type="entry name" value="HELICASE_ATP_BIND_1"/>
    <property type="match status" value="1"/>
</dbReference>
<evidence type="ECO:0000256" key="3">
    <source>
        <dbReference type="ARBA" id="ARBA00022840"/>
    </source>
</evidence>
<evidence type="ECO:0000256" key="7">
    <source>
        <dbReference type="ARBA" id="ARBA00034617"/>
    </source>
</evidence>
<dbReference type="GO" id="GO:0009378">
    <property type="term" value="F:four-way junction helicase activity"/>
    <property type="evidence" value="ECO:0007669"/>
    <property type="project" value="TreeGrafter"/>
</dbReference>
<evidence type="ECO:0000259" key="11">
    <source>
        <dbReference type="PROSITE" id="PS51194"/>
    </source>
</evidence>
<dbReference type="SUPFAM" id="SSF52540">
    <property type="entry name" value="P-loop containing nucleoside triphosphate hydrolases"/>
    <property type="match status" value="1"/>
</dbReference>
<dbReference type="InterPro" id="IPR014001">
    <property type="entry name" value="Helicase_ATP-bd"/>
</dbReference>
<dbReference type="Gene3D" id="3.40.50.300">
    <property type="entry name" value="P-loop containing nucleotide triphosphate hydrolases"/>
    <property type="match status" value="2"/>
</dbReference>
<keyword evidence="4" id="KW-0238">DNA-binding</keyword>
<evidence type="ECO:0000256" key="8">
    <source>
        <dbReference type="ARBA" id="ARBA00034808"/>
    </source>
</evidence>
<keyword evidence="13" id="KW-1185">Reference proteome</keyword>
<evidence type="ECO:0000256" key="9">
    <source>
        <dbReference type="ARBA" id="ARBA00044542"/>
    </source>
</evidence>
<dbReference type="GO" id="GO:0003677">
    <property type="term" value="F:DNA binding"/>
    <property type="evidence" value="ECO:0007669"/>
    <property type="project" value="UniProtKB-KW"/>
</dbReference>
<dbReference type="EC" id="5.6.2.4" evidence="8"/>
<proteinExistence type="inferred from homology"/>
<dbReference type="Pfam" id="PF00271">
    <property type="entry name" value="Helicase_C"/>
    <property type="match status" value="1"/>
</dbReference>
<dbReference type="PANTHER" id="PTHR13710:SF153">
    <property type="entry name" value="RECQ-LIKE DNA HELICASE BLM"/>
    <property type="match status" value="1"/>
</dbReference>
<comment type="catalytic activity">
    <reaction evidence="7">
        <text>Couples ATP hydrolysis with the unwinding of duplex DNA by translocating in the 3'-5' direction.</text>
        <dbReference type="EC" id="5.6.2.4"/>
    </reaction>
</comment>
<reference evidence="12 13" key="1">
    <citation type="submission" date="2024-01" db="EMBL/GenBank/DDBJ databases">
        <title>The genome of the rayed Mediterranean limpet Patella caerulea (Linnaeus, 1758).</title>
        <authorList>
            <person name="Anh-Thu Weber A."/>
            <person name="Halstead-Nussloch G."/>
        </authorList>
    </citation>
    <scope>NUCLEOTIDE SEQUENCE [LARGE SCALE GENOMIC DNA]</scope>
    <source>
        <strain evidence="12">AATW-2023a</strain>
        <tissue evidence="12">Whole specimen</tissue>
    </source>
</reference>
<evidence type="ECO:0000256" key="2">
    <source>
        <dbReference type="ARBA" id="ARBA00022741"/>
    </source>
</evidence>
<evidence type="ECO:0000256" key="5">
    <source>
        <dbReference type="ARBA" id="ARBA00023235"/>
    </source>
</evidence>
<evidence type="ECO:0000259" key="10">
    <source>
        <dbReference type="PROSITE" id="PS51192"/>
    </source>
</evidence>
<protein>
    <recommendedName>
        <fullName evidence="8">DNA 3'-5' helicase</fullName>
        <ecNumber evidence="8">5.6.2.4</ecNumber>
    </recommendedName>
    <alternativeName>
        <fullName evidence="9">DNA 3'-5' helicase BLM</fullName>
    </alternativeName>
</protein>
<evidence type="ECO:0000256" key="6">
    <source>
        <dbReference type="ARBA" id="ARBA00023242"/>
    </source>
</evidence>
<dbReference type="Proteomes" id="UP001347796">
    <property type="component" value="Unassembled WGS sequence"/>
</dbReference>
<organism evidence="12 13">
    <name type="scientific">Patella caerulea</name>
    <name type="common">Rayed Mediterranean limpet</name>
    <dbReference type="NCBI Taxonomy" id="87958"/>
    <lineage>
        <taxon>Eukaryota</taxon>
        <taxon>Metazoa</taxon>
        <taxon>Spiralia</taxon>
        <taxon>Lophotrochozoa</taxon>
        <taxon>Mollusca</taxon>
        <taxon>Gastropoda</taxon>
        <taxon>Patellogastropoda</taxon>
        <taxon>Patelloidea</taxon>
        <taxon>Patellidae</taxon>
        <taxon>Patella</taxon>
    </lineage>
</organism>
<comment type="similarity">
    <text evidence="1">Belongs to the helicase family. RecQ subfamily.</text>
</comment>
<dbReference type="Pfam" id="PF00270">
    <property type="entry name" value="DEAD"/>
    <property type="match status" value="1"/>
</dbReference>
<dbReference type="PANTHER" id="PTHR13710">
    <property type="entry name" value="DNA HELICASE RECQ FAMILY MEMBER"/>
    <property type="match status" value="1"/>
</dbReference>